<dbReference type="InterPro" id="IPR029058">
    <property type="entry name" value="AB_hydrolase_fold"/>
</dbReference>
<reference evidence="7 8" key="1">
    <citation type="submission" date="2024-05" db="EMBL/GenBank/DDBJ databases">
        <title>A draft genome resource for the thread blight pathogen Marasmius tenuissimus strain MS-2.</title>
        <authorList>
            <person name="Yulfo-Soto G.E."/>
            <person name="Baruah I.K."/>
            <person name="Amoako-Attah I."/>
            <person name="Bukari Y."/>
            <person name="Meinhardt L.W."/>
            <person name="Bailey B.A."/>
            <person name="Cohen S.P."/>
        </authorList>
    </citation>
    <scope>NUCLEOTIDE SEQUENCE [LARGE SCALE GENOMIC DNA]</scope>
    <source>
        <strain evidence="7 8">MS-2</strain>
    </source>
</reference>
<comment type="similarity">
    <text evidence="1">Belongs to the peptidase S28 family.</text>
</comment>
<dbReference type="Pfam" id="PF05577">
    <property type="entry name" value="Peptidase_S28"/>
    <property type="match status" value="1"/>
</dbReference>
<protein>
    <submittedName>
        <fullName evidence="7">Uncharacterized protein</fullName>
    </submittedName>
</protein>
<feature type="signal peptide" evidence="6">
    <location>
        <begin position="1"/>
        <end position="20"/>
    </location>
</feature>
<gene>
    <name evidence="7" type="ORF">AAF712_009928</name>
</gene>
<dbReference type="PANTHER" id="PTHR11010:SF23">
    <property type="entry name" value="SERINE PEPTIDASE"/>
    <property type="match status" value="1"/>
</dbReference>
<evidence type="ECO:0000256" key="3">
    <source>
        <dbReference type="ARBA" id="ARBA00022729"/>
    </source>
</evidence>
<name>A0ABR2ZQY2_9AGAR</name>
<evidence type="ECO:0000313" key="7">
    <source>
        <dbReference type="EMBL" id="KAL0063138.1"/>
    </source>
</evidence>
<organism evidence="7 8">
    <name type="scientific">Marasmius tenuissimus</name>
    <dbReference type="NCBI Taxonomy" id="585030"/>
    <lineage>
        <taxon>Eukaryota</taxon>
        <taxon>Fungi</taxon>
        <taxon>Dikarya</taxon>
        <taxon>Basidiomycota</taxon>
        <taxon>Agaricomycotina</taxon>
        <taxon>Agaricomycetes</taxon>
        <taxon>Agaricomycetidae</taxon>
        <taxon>Agaricales</taxon>
        <taxon>Marasmiineae</taxon>
        <taxon>Marasmiaceae</taxon>
        <taxon>Marasmius</taxon>
    </lineage>
</organism>
<evidence type="ECO:0000313" key="8">
    <source>
        <dbReference type="Proteomes" id="UP001437256"/>
    </source>
</evidence>
<keyword evidence="8" id="KW-1185">Reference proteome</keyword>
<proteinExistence type="inferred from homology"/>
<evidence type="ECO:0000256" key="5">
    <source>
        <dbReference type="ARBA" id="ARBA00023180"/>
    </source>
</evidence>
<keyword evidence="4" id="KW-0378">Hydrolase</keyword>
<evidence type="ECO:0000256" key="2">
    <source>
        <dbReference type="ARBA" id="ARBA00022670"/>
    </source>
</evidence>
<evidence type="ECO:0000256" key="1">
    <source>
        <dbReference type="ARBA" id="ARBA00011079"/>
    </source>
</evidence>
<feature type="chain" id="PRO_5046695780" evidence="6">
    <location>
        <begin position="21"/>
        <end position="276"/>
    </location>
</feature>
<dbReference type="InterPro" id="IPR008758">
    <property type="entry name" value="Peptidase_S28"/>
</dbReference>
<dbReference type="Gene3D" id="3.40.50.1820">
    <property type="entry name" value="alpha/beta hydrolase"/>
    <property type="match status" value="1"/>
</dbReference>
<sequence length="276" mass="31091">MGRIALLTILVLLRFSFCHAITELSVPLPKPPTGRKAPPDRVFKRSTGKEIPPYNTVYHFDQLIDHSNPTLGTFKQRYWHTAEFYESGGPIVLYSPGETNAELHTNALTNRSVTGYMAQMLNGTTVLLEHRFYGLSNPIDDLKGSTLAKYHTIEQAVEDLEYFAKNVKLPMENGGEIAPGMAPWLLTGCSYMGALTAWTMYNNFWRYYEPIREYMPKNCSADVEAVISHVDKTIDSNSNTEIQRLKANFGMANVTNIDDFVANRTSPNFDCPIHSP</sequence>
<dbReference type="SUPFAM" id="SSF53474">
    <property type="entry name" value="alpha/beta-Hydrolases"/>
    <property type="match status" value="1"/>
</dbReference>
<comment type="caution">
    <text evidence="7">The sequence shown here is derived from an EMBL/GenBank/DDBJ whole genome shotgun (WGS) entry which is preliminary data.</text>
</comment>
<keyword evidence="5" id="KW-0325">Glycoprotein</keyword>
<dbReference type="Proteomes" id="UP001437256">
    <property type="component" value="Unassembled WGS sequence"/>
</dbReference>
<keyword evidence="3 6" id="KW-0732">Signal</keyword>
<keyword evidence="2" id="KW-0645">Protease</keyword>
<dbReference type="PANTHER" id="PTHR11010">
    <property type="entry name" value="PROTEASE S28 PRO-X CARBOXYPEPTIDASE-RELATED"/>
    <property type="match status" value="1"/>
</dbReference>
<accession>A0ABR2ZQY2</accession>
<evidence type="ECO:0000256" key="6">
    <source>
        <dbReference type="SAM" id="SignalP"/>
    </source>
</evidence>
<dbReference type="EMBL" id="JBBXMP010000087">
    <property type="protein sequence ID" value="KAL0063138.1"/>
    <property type="molecule type" value="Genomic_DNA"/>
</dbReference>
<evidence type="ECO:0000256" key="4">
    <source>
        <dbReference type="ARBA" id="ARBA00022801"/>
    </source>
</evidence>